<proteinExistence type="predicted"/>
<name>A0A6C0CQJ2_9ZZZZ</name>
<dbReference type="AlphaFoldDB" id="A0A6C0CQJ2"/>
<evidence type="ECO:0000313" key="2">
    <source>
        <dbReference type="EMBL" id="QHT06563.1"/>
    </source>
</evidence>
<feature type="transmembrane region" description="Helical" evidence="1">
    <location>
        <begin position="147"/>
        <end position="174"/>
    </location>
</feature>
<sequence>MSDNSPTLFKKTHITPNQIMSNNQETAKRNNEDCSLCVFILLKTLIVIGLVTWEIFAIIALVNNSNEDIQEQCSTSNLWAALLSTCIVTGINMLFNRKTDEENQGPFGKMVGCLGLGIFIWLCVEIFNDCAMNNLMNNQVHILSYIYFWIIVGLLALILAIAILFMCGSCFAACCCDKKEETKDPLDLI</sequence>
<keyword evidence="1" id="KW-1133">Transmembrane helix</keyword>
<evidence type="ECO:0000256" key="1">
    <source>
        <dbReference type="SAM" id="Phobius"/>
    </source>
</evidence>
<feature type="transmembrane region" description="Helical" evidence="1">
    <location>
        <begin position="36"/>
        <end position="62"/>
    </location>
</feature>
<feature type="transmembrane region" description="Helical" evidence="1">
    <location>
        <begin position="107"/>
        <end position="127"/>
    </location>
</feature>
<feature type="transmembrane region" description="Helical" evidence="1">
    <location>
        <begin position="77"/>
        <end position="95"/>
    </location>
</feature>
<keyword evidence="1" id="KW-0472">Membrane</keyword>
<organism evidence="2">
    <name type="scientific">viral metagenome</name>
    <dbReference type="NCBI Taxonomy" id="1070528"/>
    <lineage>
        <taxon>unclassified sequences</taxon>
        <taxon>metagenomes</taxon>
        <taxon>organismal metagenomes</taxon>
    </lineage>
</organism>
<reference evidence="2" key="1">
    <citation type="journal article" date="2020" name="Nature">
        <title>Giant virus diversity and host interactions through global metagenomics.</title>
        <authorList>
            <person name="Schulz F."/>
            <person name="Roux S."/>
            <person name="Paez-Espino D."/>
            <person name="Jungbluth S."/>
            <person name="Walsh D.A."/>
            <person name="Denef V.J."/>
            <person name="McMahon K.D."/>
            <person name="Konstantinidis K.T."/>
            <person name="Eloe-Fadrosh E.A."/>
            <person name="Kyrpides N.C."/>
            <person name="Woyke T."/>
        </authorList>
    </citation>
    <scope>NUCLEOTIDE SEQUENCE</scope>
    <source>
        <strain evidence="2">GVMAG-M-3300021425-30</strain>
    </source>
</reference>
<accession>A0A6C0CQJ2</accession>
<protein>
    <recommendedName>
        <fullName evidence="3">Transmembrane protein</fullName>
    </recommendedName>
</protein>
<dbReference type="EMBL" id="MN739470">
    <property type="protein sequence ID" value="QHT06563.1"/>
    <property type="molecule type" value="Genomic_DNA"/>
</dbReference>
<keyword evidence="1" id="KW-0812">Transmembrane</keyword>
<evidence type="ECO:0008006" key="3">
    <source>
        <dbReference type="Google" id="ProtNLM"/>
    </source>
</evidence>